<keyword evidence="5 7" id="KW-0732">Signal</keyword>
<feature type="chain" id="PRO_5046411822" evidence="7">
    <location>
        <begin position="16"/>
        <end position="175"/>
    </location>
</feature>
<evidence type="ECO:0000256" key="6">
    <source>
        <dbReference type="ARBA" id="ARBA00023157"/>
    </source>
</evidence>
<sequence>MKVVFLTLLLGLVCAAQEEDTAESASKLSGQWSATYIASNGLATAGQKAFIIPHRLYIVFCGKCFIIMFYVYDCNWHVWRPVFICGVWKGPYTYTYEYNGTNQIEFIHVSEKALVAINVNLDETSKKTQQILLFGKENEVDEEYLEIFKKEALSRKISEENIKDLTEPDKCLAVA</sequence>
<dbReference type="Pfam" id="PF00061">
    <property type="entry name" value="Lipocalin"/>
    <property type="match status" value="1"/>
</dbReference>
<comment type="similarity">
    <text evidence="2">Belongs to the calycin superfamily. Lipocalin family.</text>
</comment>
<proteinExistence type="inferred from homology"/>
<dbReference type="Proteomes" id="UP001652663">
    <property type="component" value="Chromosome X"/>
</dbReference>
<evidence type="ECO:0000256" key="1">
    <source>
        <dbReference type="ARBA" id="ARBA00004613"/>
    </source>
</evidence>
<dbReference type="PANTHER" id="PTHR11430:SF65">
    <property type="entry name" value="ODORANT-BINDING PROTEIN 1A-RELATED"/>
    <property type="match status" value="1"/>
</dbReference>
<dbReference type="InterPro" id="IPR000566">
    <property type="entry name" value="Lipocln_cytosolic_FA-bd_dom"/>
</dbReference>
<accession>A0ABM4RVK3</accession>
<comment type="subcellular location">
    <subcellularLocation>
        <location evidence="1">Secreted</location>
    </subcellularLocation>
</comment>
<protein>
    <submittedName>
        <fullName evidence="10">Odorant-binding protein-like</fullName>
    </submittedName>
</protein>
<dbReference type="PANTHER" id="PTHR11430">
    <property type="entry name" value="LIPOCALIN"/>
    <property type="match status" value="1"/>
</dbReference>
<evidence type="ECO:0000256" key="3">
    <source>
        <dbReference type="ARBA" id="ARBA00022448"/>
    </source>
</evidence>
<dbReference type="Gene3D" id="2.40.128.20">
    <property type="match status" value="1"/>
</dbReference>
<evidence type="ECO:0000256" key="2">
    <source>
        <dbReference type="ARBA" id="ARBA00006889"/>
    </source>
</evidence>
<organism evidence="9 10">
    <name type="scientific">Bos indicus</name>
    <name type="common">Zebu</name>
    <dbReference type="NCBI Taxonomy" id="9915"/>
    <lineage>
        <taxon>Eukaryota</taxon>
        <taxon>Metazoa</taxon>
        <taxon>Chordata</taxon>
        <taxon>Craniata</taxon>
        <taxon>Vertebrata</taxon>
        <taxon>Euteleostomi</taxon>
        <taxon>Mammalia</taxon>
        <taxon>Eutheria</taxon>
        <taxon>Laurasiatheria</taxon>
        <taxon>Artiodactyla</taxon>
        <taxon>Ruminantia</taxon>
        <taxon>Pecora</taxon>
        <taxon>Bovidae</taxon>
        <taxon>Bovinae</taxon>
        <taxon>Bos</taxon>
    </lineage>
</organism>
<keyword evidence="9" id="KW-1185">Reference proteome</keyword>
<dbReference type="PRINTS" id="PR01221">
    <property type="entry name" value="MAJORURINARY"/>
</dbReference>
<feature type="signal peptide" evidence="7">
    <location>
        <begin position="1"/>
        <end position="15"/>
    </location>
</feature>
<dbReference type="SUPFAM" id="SSF50814">
    <property type="entry name" value="Lipocalins"/>
    <property type="match status" value="1"/>
</dbReference>
<evidence type="ECO:0000259" key="8">
    <source>
        <dbReference type="Pfam" id="PF00061"/>
    </source>
</evidence>
<name>A0ABM4RVK3_BOSIN</name>
<evidence type="ECO:0000313" key="9">
    <source>
        <dbReference type="Proteomes" id="UP001652663"/>
    </source>
</evidence>
<evidence type="ECO:0000256" key="5">
    <source>
        <dbReference type="ARBA" id="ARBA00022729"/>
    </source>
</evidence>
<dbReference type="RefSeq" id="XP_070639575.1">
    <property type="nucleotide sequence ID" value="XM_070783474.1"/>
</dbReference>
<evidence type="ECO:0000313" key="10">
    <source>
        <dbReference type="RefSeq" id="XP_070639575.1"/>
    </source>
</evidence>
<feature type="domain" description="Lipocalin/cytosolic fatty-acid binding" evidence="8">
    <location>
        <begin position="90"/>
        <end position="167"/>
    </location>
</feature>
<keyword evidence="6" id="KW-1015">Disulfide bond</keyword>
<keyword evidence="4" id="KW-0964">Secreted</keyword>
<evidence type="ECO:0000256" key="7">
    <source>
        <dbReference type="SAM" id="SignalP"/>
    </source>
</evidence>
<evidence type="ECO:0000256" key="4">
    <source>
        <dbReference type="ARBA" id="ARBA00022525"/>
    </source>
</evidence>
<dbReference type="InterPro" id="IPR002345">
    <property type="entry name" value="Lipocalin"/>
</dbReference>
<keyword evidence="3" id="KW-0813">Transport</keyword>
<gene>
    <name evidence="10" type="primary">LOC139180889</name>
</gene>
<dbReference type="InterPro" id="IPR002971">
    <property type="entry name" value="Maj_urinary"/>
</dbReference>
<reference evidence="10" key="1">
    <citation type="submission" date="2025-08" db="UniProtKB">
        <authorList>
            <consortium name="RefSeq"/>
        </authorList>
    </citation>
    <scope>IDENTIFICATION</scope>
    <source>
        <tissue evidence="10">Blood</tissue>
    </source>
</reference>
<dbReference type="GeneID" id="139180889"/>
<dbReference type="InterPro" id="IPR012674">
    <property type="entry name" value="Calycin"/>
</dbReference>